<keyword evidence="2" id="KW-1185">Reference proteome</keyword>
<accession>A0A545TMG0</accession>
<reference evidence="1 2" key="1">
    <citation type="submission" date="2019-06" db="EMBL/GenBank/DDBJ databases">
        <title>Whole genome sequence for Rhodospirillaceae sp. R148.</title>
        <authorList>
            <person name="Wang G."/>
        </authorList>
    </citation>
    <scope>NUCLEOTIDE SEQUENCE [LARGE SCALE GENOMIC DNA]</scope>
    <source>
        <strain evidence="1 2">R148</strain>
    </source>
</reference>
<dbReference type="Proteomes" id="UP000315252">
    <property type="component" value="Unassembled WGS sequence"/>
</dbReference>
<evidence type="ECO:0000313" key="2">
    <source>
        <dbReference type="Proteomes" id="UP000315252"/>
    </source>
</evidence>
<proteinExistence type="predicted"/>
<name>A0A545TMG0_9PROT</name>
<dbReference type="EMBL" id="VHSH01000006">
    <property type="protein sequence ID" value="TQV78358.1"/>
    <property type="molecule type" value="Genomic_DNA"/>
</dbReference>
<comment type="caution">
    <text evidence="1">The sequence shown here is derived from an EMBL/GenBank/DDBJ whole genome shotgun (WGS) entry which is preliminary data.</text>
</comment>
<sequence>MVIDAKLSEGYVVLCDKRAEMHSFLIVSFGLSVECPHCGATEIATDLVTDFYLSDRAAA</sequence>
<dbReference type="RefSeq" id="WP_142897692.1">
    <property type="nucleotide sequence ID" value="NZ_ML660057.1"/>
</dbReference>
<protein>
    <submittedName>
        <fullName evidence="1">Uncharacterized protein</fullName>
    </submittedName>
</protein>
<organism evidence="1 2">
    <name type="scientific">Denitrobaculum tricleocarpae</name>
    <dbReference type="NCBI Taxonomy" id="2591009"/>
    <lineage>
        <taxon>Bacteria</taxon>
        <taxon>Pseudomonadati</taxon>
        <taxon>Pseudomonadota</taxon>
        <taxon>Alphaproteobacteria</taxon>
        <taxon>Rhodospirillales</taxon>
        <taxon>Rhodospirillaceae</taxon>
        <taxon>Denitrobaculum</taxon>
    </lineage>
</organism>
<dbReference type="AlphaFoldDB" id="A0A545TMG0"/>
<evidence type="ECO:0000313" key="1">
    <source>
        <dbReference type="EMBL" id="TQV78358.1"/>
    </source>
</evidence>
<gene>
    <name evidence="1" type="ORF">FKG95_17475</name>
</gene>